<feature type="region of interest" description="Disordered" evidence="1">
    <location>
        <begin position="453"/>
        <end position="495"/>
    </location>
</feature>
<comment type="caution">
    <text evidence="2">The sequence shown here is derived from an EMBL/GenBank/DDBJ whole genome shotgun (WGS) entry which is preliminary data.</text>
</comment>
<evidence type="ECO:0000313" key="3">
    <source>
        <dbReference type="Proteomes" id="UP001152523"/>
    </source>
</evidence>
<name>A0AAV0G801_9ASTE</name>
<organism evidence="2 3">
    <name type="scientific">Cuscuta epithymum</name>
    <dbReference type="NCBI Taxonomy" id="186058"/>
    <lineage>
        <taxon>Eukaryota</taxon>
        <taxon>Viridiplantae</taxon>
        <taxon>Streptophyta</taxon>
        <taxon>Embryophyta</taxon>
        <taxon>Tracheophyta</taxon>
        <taxon>Spermatophyta</taxon>
        <taxon>Magnoliopsida</taxon>
        <taxon>eudicotyledons</taxon>
        <taxon>Gunneridae</taxon>
        <taxon>Pentapetalae</taxon>
        <taxon>asterids</taxon>
        <taxon>lamiids</taxon>
        <taxon>Solanales</taxon>
        <taxon>Convolvulaceae</taxon>
        <taxon>Cuscuteae</taxon>
        <taxon>Cuscuta</taxon>
        <taxon>Cuscuta subgen. Cuscuta</taxon>
    </lineage>
</organism>
<dbReference type="Proteomes" id="UP001152523">
    <property type="component" value="Unassembled WGS sequence"/>
</dbReference>
<feature type="compositionally biased region" description="Basic and acidic residues" evidence="1">
    <location>
        <begin position="455"/>
        <end position="467"/>
    </location>
</feature>
<dbReference type="InterPro" id="IPR012340">
    <property type="entry name" value="NA-bd_OB-fold"/>
</dbReference>
<sequence length="495" mass="55268">MAAELAIIDVKPEVPKWTCRVTVVEKQNIRTGKTSPVKFMPMILMDSTGTKVQATAFQGDIAGIDQRLSLYSTYLISNAYVKPLTDLRYCVDDAYKFVWSFTRRTLIQDVQPEEGVNFRQLAEAGTRPFWEFFTCYLNNEHISVLAAIVSKLPRTFIVTDNGQKLAWDVVLVDEDCTPVPLTMWEEFVTRHGAEVEKRLNEGDRPLVLLNRVAVNLFQGLSLSTRYDSHMELAPVGERALILKKWVNANTAKIDKLLVDKRYEDALADIAHPITQPRTALSDVEAGLNKVPVVWVYGKFSLTDTSGDSFYVGCDYCNRRVYADDGEEFECLFCGQKQGTTVKRYICNATLHDASSCIPVTIFTSDIFRLLEFTGMDPGVDIDLPALDARLQSITLVAGVKRSRTNENGIQKNPYSIVLVSNDQPPLQPALSVATTSSNTPMDATAVPKRKLQFKSVKDIASPDHDSSSRGQLEDTDGPDELLVNLRSRKRKAPAP</sequence>
<dbReference type="SUPFAM" id="SSF50249">
    <property type="entry name" value="Nucleic acid-binding proteins"/>
    <property type="match status" value="3"/>
</dbReference>
<gene>
    <name evidence="2" type="ORF">CEPIT_LOCUS41019</name>
</gene>
<dbReference type="Gene3D" id="2.40.50.140">
    <property type="entry name" value="Nucleic acid-binding proteins"/>
    <property type="match status" value="3"/>
</dbReference>
<dbReference type="AlphaFoldDB" id="A0AAV0G801"/>
<evidence type="ECO:0008006" key="4">
    <source>
        <dbReference type="Google" id="ProtNLM"/>
    </source>
</evidence>
<dbReference type="EMBL" id="CAMAPF010001057">
    <property type="protein sequence ID" value="CAH9143883.1"/>
    <property type="molecule type" value="Genomic_DNA"/>
</dbReference>
<reference evidence="2" key="1">
    <citation type="submission" date="2022-07" db="EMBL/GenBank/DDBJ databases">
        <authorList>
            <person name="Macas J."/>
            <person name="Novak P."/>
            <person name="Neumann P."/>
        </authorList>
    </citation>
    <scope>NUCLEOTIDE SEQUENCE</scope>
</reference>
<feature type="compositionally biased region" description="Basic residues" evidence="1">
    <location>
        <begin position="486"/>
        <end position="495"/>
    </location>
</feature>
<evidence type="ECO:0000313" key="2">
    <source>
        <dbReference type="EMBL" id="CAH9143883.1"/>
    </source>
</evidence>
<protein>
    <recommendedName>
        <fullName evidence="4">Replication factor A C-terminal domain-containing protein</fullName>
    </recommendedName>
</protein>
<accession>A0AAV0G801</accession>
<keyword evidence="3" id="KW-1185">Reference proteome</keyword>
<evidence type="ECO:0000256" key="1">
    <source>
        <dbReference type="SAM" id="MobiDB-lite"/>
    </source>
</evidence>
<proteinExistence type="predicted"/>